<protein>
    <recommendedName>
        <fullName evidence="3">Thymidylate synthase</fullName>
    </recommendedName>
</protein>
<evidence type="ECO:0000313" key="1">
    <source>
        <dbReference type="EMBL" id="ALR19644.1"/>
    </source>
</evidence>
<evidence type="ECO:0000313" key="2">
    <source>
        <dbReference type="Proteomes" id="UP000056968"/>
    </source>
</evidence>
<organism evidence="1 2">
    <name type="scientific">Sphingobium baderi</name>
    <dbReference type="NCBI Taxonomy" id="1332080"/>
    <lineage>
        <taxon>Bacteria</taxon>
        <taxon>Pseudomonadati</taxon>
        <taxon>Pseudomonadota</taxon>
        <taxon>Alphaproteobacteria</taxon>
        <taxon>Sphingomonadales</taxon>
        <taxon>Sphingomonadaceae</taxon>
        <taxon>Sphingobium</taxon>
    </lineage>
</organism>
<dbReference type="RefSeq" id="WP_062062576.1">
    <property type="nucleotide sequence ID" value="NZ_CP013264.1"/>
</dbReference>
<sequence>MYLPVPSQPDCVSAWREAVRLVDGAAGHQAYNVIIDVADPSARANLADPVVAEVDAFLAGRGKKPIETVANTIFPAALYHRHGAPLFFDRFRDNVLPKVRLKEAWSGYYFERMMQLPQLDGPPINQIWGIVERLRNPKVRALNKFELSVFDPARDVNDSPYGGQCLSFTSLKLIGKGDQRRIAMTAFYRNHFYIEKLLGNLIGLGRLQSFIAKEGGVGLGPLTIVSTHAEIDTGKWNRGDLQQLFARCDQASAQLLAAA</sequence>
<reference evidence="1 2" key="1">
    <citation type="submission" date="2015-11" db="EMBL/GenBank/DDBJ databases">
        <title>A Two-component Flavoprotein Monooxygenase System MeaXY Responsible for para-Hydroxylation of 2-Methyl-6-ethylaniline and 2,6-Diethylaniline in Sphingobium baderi DE-13.</title>
        <authorList>
            <person name="Cheng M."/>
            <person name="Meng Q."/>
            <person name="Yang Y."/>
            <person name="Chu C."/>
            <person name="Yan X."/>
            <person name="He J."/>
            <person name="Li S."/>
        </authorList>
    </citation>
    <scope>NUCLEOTIDE SEQUENCE [LARGE SCALE GENOMIC DNA]</scope>
    <source>
        <strain evidence="1 2">DE-13</strain>
    </source>
</reference>
<dbReference type="EMBL" id="CP013264">
    <property type="protein sequence ID" value="ALR19644.1"/>
    <property type="molecule type" value="Genomic_DNA"/>
</dbReference>
<evidence type="ECO:0008006" key="3">
    <source>
        <dbReference type="Google" id="ProtNLM"/>
    </source>
</evidence>
<dbReference type="Proteomes" id="UP000056968">
    <property type="component" value="Chromosome"/>
</dbReference>
<dbReference type="AlphaFoldDB" id="A0A0S3EW21"/>
<proteinExistence type="predicted"/>
<name>A0A0S3EW21_9SPHN</name>
<gene>
    <name evidence="1" type="ORF">ATN00_04300</name>
</gene>
<dbReference type="STRING" id="1332080.ATN00_04300"/>
<dbReference type="OrthoDB" id="2111297at2"/>
<accession>A0A0S3EW21</accession>
<keyword evidence="2" id="KW-1185">Reference proteome</keyword>
<dbReference type="KEGG" id="sbd:ATN00_04300"/>